<gene>
    <name evidence="2" type="primary">AVEN_115268_1</name>
    <name evidence="2" type="ORF">CDAR_565411</name>
</gene>
<keyword evidence="3" id="KW-1185">Reference proteome</keyword>
<feature type="compositionally biased region" description="Basic and acidic residues" evidence="1">
    <location>
        <begin position="173"/>
        <end position="186"/>
    </location>
</feature>
<comment type="caution">
    <text evidence="2">The sequence shown here is derived from an EMBL/GenBank/DDBJ whole genome shotgun (WGS) entry which is preliminary data.</text>
</comment>
<reference evidence="2 3" key="1">
    <citation type="submission" date="2021-06" db="EMBL/GenBank/DDBJ databases">
        <title>Caerostris darwini draft genome.</title>
        <authorList>
            <person name="Kono N."/>
            <person name="Arakawa K."/>
        </authorList>
    </citation>
    <scope>NUCLEOTIDE SEQUENCE [LARGE SCALE GENOMIC DNA]</scope>
</reference>
<feature type="compositionally biased region" description="Basic and acidic residues" evidence="1">
    <location>
        <begin position="58"/>
        <end position="82"/>
    </location>
</feature>
<accession>A0AAV4TX14</accession>
<dbReference type="AlphaFoldDB" id="A0AAV4TX14"/>
<evidence type="ECO:0000313" key="2">
    <source>
        <dbReference type="EMBL" id="GIY49577.1"/>
    </source>
</evidence>
<evidence type="ECO:0000256" key="1">
    <source>
        <dbReference type="SAM" id="MobiDB-lite"/>
    </source>
</evidence>
<feature type="region of interest" description="Disordered" evidence="1">
    <location>
        <begin position="43"/>
        <end position="104"/>
    </location>
</feature>
<name>A0AAV4TX14_9ARAC</name>
<feature type="compositionally biased region" description="Basic and acidic residues" evidence="1">
    <location>
        <begin position="1"/>
        <end position="10"/>
    </location>
</feature>
<feature type="compositionally biased region" description="Basic and acidic residues" evidence="1">
    <location>
        <begin position="93"/>
        <end position="104"/>
    </location>
</feature>
<dbReference type="Proteomes" id="UP001054837">
    <property type="component" value="Unassembled WGS sequence"/>
</dbReference>
<proteinExistence type="predicted"/>
<feature type="region of interest" description="Disordered" evidence="1">
    <location>
        <begin position="1"/>
        <end position="21"/>
    </location>
</feature>
<feature type="compositionally biased region" description="Acidic residues" evidence="1">
    <location>
        <begin position="83"/>
        <end position="92"/>
    </location>
</feature>
<dbReference type="PROSITE" id="PS51257">
    <property type="entry name" value="PROKAR_LIPOPROTEIN"/>
    <property type="match status" value="1"/>
</dbReference>
<organism evidence="2 3">
    <name type="scientific">Caerostris darwini</name>
    <dbReference type="NCBI Taxonomy" id="1538125"/>
    <lineage>
        <taxon>Eukaryota</taxon>
        <taxon>Metazoa</taxon>
        <taxon>Ecdysozoa</taxon>
        <taxon>Arthropoda</taxon>
        <taxon>Chelicerata</taxon>
        <taxon>Arachnida</taxon>
        <taxon>Araneae</taxon>
        <taxon>Araneomorphae</taxon>
        <taxon>Entelegynae</taxon>
        <taxon>Araneoidea</taxon>
        <taxon>Araneidae</taxon>
        <taxon>Caerostris</taxon>
    </lineage>
</organism>
<sequence>MACSLDKEDNSVPPTLEEELPINMQCIATTISSCSDDMLNFSEKTFSLSSPPDIYASSEKDDESRSSPHQEEDDDTTRLGREDTDDTPGDENSESRHDDEYFRPIKKLRMVDLRQEIAPSPPKPLTSFFIKDILNHKPSTPRRHSISTDRGIVRPWDLGGPGSAAATSRRRPRSADDDSRSDKFESDSSESPAGGSVNTSPLDALFEMTSKAFEGLDAEEKASGRIIFSCVIRNTNVEILLIKTNWEE</sequence>
<protein>
    <submittedName>
        <fullName evidence="2">Uncharacterized protein</fullName>
    </submittedName>
</protein>
<dbReference type="EMBL" id="BPLQ01010246">
    <property type="protein sequence ID" value="GIY49577.1"/>
    <property type="molecule type" value="Genomic_DNA"/>
</dbReference>
<feature type="region of interest" description="Disordered" evidence="1">
    <location>
        <begin position="137"/>
        <end position="201"/>
    </location>
</feature>
<evidence type="ECO:0000313" key="3">
    <source>
        <dbReference type="Proteomes" id="UP001054837"/>
    </source>
</evidence>